<dbReference type="Proteomes" id="UP001060104">
    <property type="component" value="Chromosome"/>
</dbReference>
<sequence length="477" mass="55143">MKIYLLHLFLLMSFGVNLQAQNFSDSIRGKVTCNGKGVQGVVVTDGIDCTLTDKQGNYALYPNRDVRFVQMSVPAGYLPQTKKTIPLFYQEVNPEKRNTYNFELIKNPRNDTDHIFLVQADAQVTSEDDVRAYAEFLKDMKQHVQPYTGKKDVFGIDCGDIVGDTPSLYPSYIDAVSSLNFPIYRTIGNHDMTYGGRTFEYSYRTFESYFGPIYYSFNKGEAHYIVLDNCFYVNRDYQYIGYIDERTFKWLEKDLSYVPKDKLIFVVMHIPSSLQKKLRYNTLDQDETVNTAALYELLKGYDAHIISGHTHFNTNVCFNDSLMEHNTAAVCGTWWRADVNVDGTPRGYGIYEVKGNRLKWVYKSAGYPLEYQFRAYPAGASEEYPSDIIANVWNWDDLWKVEWYENGQRMGDMQQYQGYDPMAKAICSDKEKVKYDWISPVLTGHLFHAAPHDKNAKIEVKVTDRFGNVYTQTIENK</sequence>
<keyword evidence="5" id="KW-0378">Hydrolase</keyword>
<keyword evidence="1" id="KW-0732">Signal</keyword>
<evidence type="ECO:0000259" key="3">
    <source>
        <dbReference type="Pfam" id="PF16370"/>
    </source>
</evidence>
<feature type="signal peptide" evidence="1">
    <location>
        <begin position="1"/>
        <end position="20"/>
    </location>
</feature>
<name>A0A174TU96_9BACE</name>
<evidence type="ECO:0000313" key="8">
    <source>
        <dbReference type="Proteomes" id="UP001060104"/>
    </source>
</evidence>
<dbReference type="Pfam" id="PF16370">
    <property type="entry name" value="MetallophosC"/>
    <property type="match status" value="1"/>
</dbReference>
<dbReference type="InterPro" id="IPR004843">
    <property type="entry name" value="Calcineurin-like_PHP"/>
</dbReference>
<proteinExistence type="predicted"/>
<feature type="domain" description="Calcineurin-like phosphoesterase N-terminal" evidence="4">
    <location>
        <begin position="29"/>
        <end position="104"/>
    </location>
</feature>
<dbReference type="PANTHER" id="PTHR43143:SF1">
    <property type="entry name" value="SERINE_THREONINE-PROTEIN PHOSPHATASE CPPED1"/>
    <property type="match status" value="1"/>
</dbReference>
<dbReference type="GeneID" id="69590776"/>
<dbReference type="SUPFAM" id="SSF56300">
    <property type="entry name" value="Metallo-dependent phosphatases"/>
    <property type="match status" value="1"/>
</dbReference>
<accession>A0A174TU96</accession>
<dbReference type="InterPro" id="IPR032288">
    <property type="entry name" value="Metallophos_C"/>
</dbReference>
<dbReference type="PANTHER" id="PTHR43143">
    <property type="entry name" value="METALLOPHOSPHOESTERASE, CALCINEURIN SUPERFAMILY"/>
    <property type="match status" value="1"/>
</dbReference>
<accession>A0A3E5G386</accession>
<evidence type="ECO:0000256" key="1">
    <source>
        <dbReference type="SAM" id="SignalP"/>
    </source>
</evidence>
<dbReference type="InterPro" id="IPR032285">
    <property type="entry name" value="Metallophos_N"/>
</dbReference>
<dbReference type="InterPro" id="IPR051918">
    <property type="entry name" value="STPP_CPPED1"/>
</dbReference>
<feature type="chain" id="PRO_5041045629" evidence="1">
    <location>
        <begin position="21"/>
        <end position="477"/>
    </location>
</feature>
<dbReference type="Pfam" id="PF00149">
    <property type="entry name" value="Metallophos"/>
    <property type="match status" value="1"/>
</dbReference>
<gene>
    <name evidence="5" type="ORF">ERS852461_04326</name>
    <name evidence="6" type="ORF">NXY30_17235</name>
</gene>
<feature type="domain" description="Calcineurin-like phosphoesterase" evidence="2">
    <location>
        <begin position="133"/>
        <end position="311"/>
    </location>
</feature>
<protein>
    <submittedName>
        <fullName evidence="6">Calcineurin-like phosphoesterase C-terminal domain-containing protein</fullName>
    </submittedName>
    <submittedName>
        <fullName evidence="5">Predicted phosphohydrolases</fullName>
    </submittedName>
</protein>
<organism evidence="5 7">
    <name type="scientific">Bacteroides faecis</name>
    <dbReference type="NCBI Taxonomy" id="674529"/>
    <lineage>
        <taxon>Bacteria</taxon>
        <taxon>Pseudomonadati</taxon>
        <taxon>Bacteroidota</taxon>
        <taxon>Bacteroidia</taxon>
        <taxon>Bacteroidales</taxon>
        <taxon>Bacteroidaceae</taxon>
        <taxon>Bacteroides</taxon>
    </lineage>
</organism>
<evidence type="ECO:0000259" key="4">
    <source>
        <dbReference type="Pfam" id="PF16371"/>
    </source>
</evidence>
<dbReference type="EMBL" id="CP103141">
    <property type="protein sequence ID" value="UVQ72809.1"/>
    <property type="molecule type" value="Genomic_DNA"/>
</dbReference>
<reference evidence="6" key="2">
    <citation type="submission" date="2022-08" db="EMBL/GenBank/DDBJ databases">
        <title>Genome Sequencing of Bacteroides fragilis Group Isolates with Nanopore Technology.</title>
        <authorList>
            <person name="Tisza M.J."/>
            <person name="Smith D."/>
            <person name="Dekker J.P."/>
        </authorList>
    </citation>
    <scope>NUCLEOTIDE SEQUENCE</scope>
    <source>
        <strain evidence="6">BFG-527</strain>
    </source>
</reference>
<evidence type="ECO:0000313" key="7">
    <source>
        <dbReference type="Proteomes" id="UP000095606"/>
    </source>
</evidence>
<dbReference type="Pfam" id="PF16371">
    <property type="entry name" value="MetallophosN"/>
    <property type="match status" value="1"/>
</dbReference>
<dbReference type="GO" id="GO:0016787">
    <property type="term" value="F:hydrolase activity"/>
    <property type="evidence" value="ECO:0007669"/>
    <property type="project" value="UniProtKB-KW"/>
</dbReference>
<dbReference type="EMBL" id="CZAE01000026">
    <property type="protein sequence ID" value="CUQ13442.1"/>
    <property type="molecule type" value="Genomic_DNA"/>
</dbReference>
<dbReference type="InterPro" id="IPR029052">
    <property type="entry name" value="Metallo-depent_PP-like"/>
</dbReference>
<dbReference type="RefSeq" id="WP_055271142.1">
    <property type="nucleotide sequence ID" value="NZ_CABMFH010000039.1"/>
</dbReference>
<reference evidence="5 7" key="1">
    <citation type="submission" date="2015-09" db="EMBL/GenBank/DDBJ databases">
        <authorList>
            <consortium name="Pathogen Informatics"/>
        </authorList>
    </citation>
    <scope>NUCLEOTIDE SEQUENCE [LARGE SCALE GENOMIC DNA]</scope>
    <source>
        <strain evidence="5 7">2789STDY5834846</strain>
    </source>
</reference>
<dbReference type="Gene3D" id="3.60.21.10">
    <property type="match status" value="1"/>
</dbReference>
<evidence type="ECO:0000259" key="2">
    <source>
        <dbReference type="Pfam" id="PF00149"/>
    </source>
</evidence>
<dbReference type="Proteomes" id="UP000095606">
    <property type="component" value="Unassembled WGS sequence"/>
</dbReference>
<evidence type="ECO:0000313" key="6">
    <source>
        <dbReference type="EMBL" id="UVQ72809.1"/>
    </source>
</evidence>
<evidence type="ECO:0000313" key="5">
    <source>
        <dbReference type="EMBL" id="CUQ13442.1"/>
    </source>
</evidence>
<keyword evidence="8" id="KW-1185">Reference proteome</keyword>
<dbReference type="AlphaFoldDB" id="A0A174TU96"/>
<feature type="domain" description="Calcineurin-like phosphoesterase C-terminal" evidence="3">
    <location>
        <begin position="324"/>
        <end position="470"/>
    </location>
</feature>